<dbReference type="Proteomes" id="UP000179230">
    <property type="component" value="Unassembled WGS sequence"/>
</dbReference>
<dbReference type="AlphaFoldDB" id="A0A1F6FPZ4"/>
<evidence type="ECO:0000313" key="1">
    <source>
        <dbReference type="EMBL" id="OGG87926.1"/>
    </source>
</evidence>
<dbReference type="EMBL" id="MFMT01000035">
    <property type="protein sequence ID" value="OGG87926.1"/>
    <property type="molecule type" value="Genomic_DNA"/>
</dbReference>
<reference evidence="1 2" key="1">
    <citation type="journal article" date="2016" name="Nat. Commun.">
        <title>Thousands of microbial genomes shed light on interconnected biogeochemical processes in an aquifer system.</title>
        <authorList>
            <person name="Anantharaman K."/>
            <person name="Brown C.T."/>
            <person name="Hug L.A."/>
            <person name="Sharon I."/>
            <person name="Castelle C.J."/>
            <person name="Probst A.J."/>
            <person name="Thomas B.C."/>
            <person name="Singh A."/>
            <person name="Wilkins M.J."/>
            <person name="Karaoz U."/>
            <person name="Brodie E.L."/>
            <person name="Williams K.H."/>
            <person name="Hubbard S.S."/>
            <person name="Banfield J.F."/>
        </authorList>
    </citation>
    <scope>NUCLEOTIDE SEQUENCE [LARGE SCALE GENOMIC DNA]</scope>
</reference>
<proteinExistence type="predicted"/>
<protein>
    <submittedName>
        <fullName evidence="1">Uncharacterized protein</fullName>
    </submittedName>
</protein>
<accession>A0A1F6FPZ4</accession>
<evidence type="ECO:0000313" key="2">
    <source>
        <dbReference type="Proteomes" id="UP000179230"/>
    </source>
</evidence>
<organism evidence="1 2">
    <name type="scientific">Candidatus Kaiserbacteria bacterium RIFOXYD1_FULL_42_15</name>
    <dbReference type="NCBI Taxonomy" id="1798532"/>
    <lineage>
        <taxon>Bacteria</taxon>
        <taxon>Candidatus Kaiseribacteriota</taxon>
    </lineage>
</organism>
<name>A0A1F6FPZ4_9BACT</name>
<gene>
    <name evidence="1" type="ORF">A2592_01540</name>
</gene>
<sequence>MDSQKISNGAICAEIFSICGAKRAAEYAQEVGNANLLEKIRRGQFTAPAGGFNAARARARAAIPVAYRKAT</sequence>
<comment type="caution">
    <text evidence="1">The sequence shown here is derived from an EMBL/GenBank/DDBJ whole genome shotgun (WGS) entry which is preliminary data.</text>
</comment>